<protein>
    <submittedName>
        <fullName evidence="1">Uncharacterized protein</fullName>
    </submittedName>
</protein>
<dbReference type="VEuPathDB" id="FungiDB:F4678DRAFT_442126"/>
<dbReference type="PANTHER" id="PTHR10622:SF10">
    <property type="entry name" value="HET DOMAIN-CONTAINING PROTEIN"/>
    <property type="match status" value="1"/>
</dbReference>
<proteinExistence type="predicted"/>
<dbReference type="AlphaFoldDB" id="A0A9W8TRZ3"/>
<gene>
    <name evidence="1" type="ORF">NPX13_g1226</name>
</gene>
<reference evidence="1" key="1">
    <citation type="submission" date="2022-07" db="EMBL/GenBank/DDBJ databases">
        <title>Genome Sequence of Xylaria arbuscula.</title>
        <authorList>
            <person name="Buettner E."/>
        </authorList>
    </citation>
    <scope>NUCLEOTIDE SEQUENCE</scope>
    <source>
        <strain evidence="1">VT107</strain>
    </source>
</reference>
<sequence>MVPRRESMHHLPERRAEAGTATVLDTPGTSRTRDMRFYDKDWKFIGTKMTQVQTFERIIGKRQLSTGKVKLEKFYSDTLKTLKSLQRSDWSRKCLQGPDCVLNRRLRRQSFLFSDGVLALPTCIATKMSWMAGRTTTRVEDVAYSMLGIFNVYMTTQYGEGVHAFMRLQQALLSASRDESLFAWKMPSPAAGMRFIRGAEQDITWEPVAWGLLAASPGWFGDSARVTTERPPDIIRLPRGFAMAQAGIAVQIPLAPPRLLEHLIIIARVGLTLPIALRMYRSRCRKDFEYPLKCSLQNEAGGQTPVRIYLRPVSTGYKRIRSWEFGRGDTSKHLRTLKRTEEGIVFQPTNGYLD</sequence>
<accession>A0A9W8TRZ3</accession>
<dbReference type="PANTHER" id="PTHR10622">
    <property type="entry name" value="HET DOMAIN-CONTAINING PROTEIN"/>
    <property type="match status" value="1"/>
</dbReference>
<keyword evidence="2" id="KW-1185">Reference proteome</keyword>
<organism evidence="1 2">
    <name type="scientific">Xylaria arbuscula</name>
    <dbReference type="NCBI Taxonomy" id="114810"/>
    <lineage>
        <taxon>Eukaryota</taxon>
        <taxon>Fungi</taxon>
        <taxon>Dikarya</taxon>
        <taxon>Ascomycota</taxon>
        <taxon>Pezizomycotina</taxon>
        <taxon>Sordariomycetes</taxon>
        <taxon>Xylariomycetidae</taxon>
        <taxon>Xylariales</taxon>
        <taxon>Xylariaceae</taxon>
        <taxon>Xylaria</taxon>
    </lineage>
</organism>
<dbReference type="Proteomes" id="UP001148614">
    <property type="component" value="Unassembled WGS sequence"/>
</dbReference>
<evidence type="ECO:0000313" key="1">
    <source>
        <dbReference type="EMBL" id="KAJ3579341.1"/>
    </source>
</evidence>
<dbReference type="EMBL" id="JANPWZ010000105">
    <property type="protein sequence ID" value="KAJ3579341.1"/>
    <property type="molecule type" value="Genomic_DNA"/>
</dbReference>
<comment type="caution">
    <text evidence="1">The sequence shown here is derived from an EMBL/GenBank/DDBJ whole genome shotgun (WGS) entry which is preliminary data.</text>
</comment>
<evidence type="ECO:0000313" key="2">
    <source>
        <dbReference type="Proteomes" id="UP001148614"/>
    </source>
</evidence>
<name>A0A9W8TRZ3_9PEZI</name>